<proteinExistence type="predicted"/>
<evidence type="ECO:0000313" key="4">
    <source>
        <dbReference type="Proteomes" id="UP000662986"/>
    </source>
</evidence>
<reference evidence="3 4" key="2">
    <citation type="journal article" date="2022" name="Arch. Microbiol.">
        <title>Rhodococcus pseudokoreensis sp. nov. isolated from the rhizosphere of young M26 apple rootstocks.</title>
        <authorList>
            <person name="Kampfer P."/>
            <person name="Glaeser S.P."/>
            <person name="Blom J."/>
            <person name="Wolf J."/>
            <person name="Benning S."/>
            <person name="Schloter M."/>
            <person name="Neumann-Schaal M."/>
        </authorList>
    </citation>
    <scope>NUCLEOTIDE SEQUENCE [LARGE SCALE GENOMIC DNA]</scope>
    <source>
        <strain evidence="3 4">R79</strain>
    </source>
</reference>
<name>A0A974W5W1_9NOCA</name>
<dbReference type="PROSITE" id="PS50846">
    <property type="entry name" value="HMA_2"/>
    <property type="match status" value="1"/>
</dbReference>
<feature type="domain" description="HMA" evidence="2">
    <location>
        <begin position="2"/>
        <end position="67"/>
    </location>
</feature>
<organism evidence="3 4">
    <name type="scientific">Rhodococcus pseudokoreensis</name>
    <dbReference type="NCBI Taxonomy" id="2811421"/>
    <lineage>
        <taxon>Bacteria</taxon>
        <taxon>Bacillati</taxon>
        <taxon>Actinomycetota</taxon>
        <taxon>Actinomycetes</taxon>
        <taxon>Mycobacteriales</taxon>
        <taxon>Nocardiaceae</taxon>
        <taxon>Rhodococcus</taxon>
    </lineage>
</organism>
<sequence length="68" mass="6731">MSTSSVTVTGMTCDHCVSSVTEEISELPGVTAVNVDLASGKVVIDSITDLDPGAVASAVEEAGYSVAG</sequence>
<evidence type="ECO:0000313" key="3">
    <source>
        <dbReference type="EMBL" id="QSE91829.1"/>
    </source>
</evidence>
<dbReference type="InterPro" id="IPR017969">
    <property type="entry name" value="Heavy-metal-associated_CS"/>
</dbReference>
<dbReference type="InterPro" id="IPR000428">
    <property type="entry name" value="Cu-bd"/>
</dbReference>
<keyword evidence="1" id="KW-0479">Metal-binding</keyword>
<dbReference type="Pfam" id="PF00403">
    <property type="entry name" value="HMA"/>
    <property type="match status" value="1"/>
</dbReference>
<evidence type="ECO:0000259" key="2">
    <source>
        <dbReference type="PROSITE" id="PS50846"/>
    </source>
</evidence>
<dbReference type="PRINTS" id="PR00944">
    <property type="entry name" value="CUEXPORT"/>
</dbReference>
<dbReference type="PROSITE" id="PS01047">
    <property type="entry name" value="HMA_1"/>
    <property type="match status" value="1"/>
</dbReference>
<dbReference type="Gene3D" id="3.30.70.100">
    <property type="match status" value="1"/>
</dbReference>
<gene>
    <name evidence="3" type="ORF">JWS13_25925</name>
</gene>
<dbReference type="Proteomes" id="UP000662986">
    <property type="component" value="Chromosome"/>
</dbReference>
<dbReference type="CDD" id="cd00371">
    <property type="entry name" value="HMA"/>
    <property type="match status" value="1"/>
</dbReference>
<accession>A0A974W5W1</accession>
<evidence type="ECO:0000256" key="1">
    <source>
        <dbReference type="ARBA" id="ARBA00022723"/>
    </source>
</evidence>
<protein>
    <submittedName>
        <fullName evidence="3">Heavy-metal-associated domain-containing protein</fullName>
    </submittedName>
</protein>
<dbReference type="InterPro" id="IPR036163">
    <property type="entry name" value="HMA_dom_sf"/>
</dbReference>
<dbReference type="InterPro" id="IPR006121">
    <property type="entry name" value="HMA_dom"/>
</dbReference>
<dbReference type="RefSeq" id="WP_206008210.1">
    <property type="nucleotide sequence ID" value="NZ_CP070619.1"/>
</dbReference>
<dbReference type="SUPFAM" id="SSF55008">
    <property type="entry name" value="HMA, heavy metal-associated domain"/>
    <property type="match status" value="1"/>
</dbReference>
<keyword evidence="4" id="KW-1185">Reference proteome</keyword>
<dbReference type="EMBL" id="CP070619">
    <property type="protein sequence ID" value="QSE91829.1"/>
    <property type="molecule type" value="Genomic_DNA"/>
</dbReference>
<reference evidence="3 4" key="1">
    <citation type="journal article" date="2021" name="Microbiol. Resour. Announc.">
        <title>Complete Genome Sequences of Two Rhodococcus sp. Strains with Large and Linear Chromosomes, Isolated from Apple Rhizosphere.</title>
        <authorList>
            <person name="Benning S."/>
            <person name="Brugnone N."/>
            <person name="Siani R."/>
            <person name="Kublik S."/>
            <person name="Schloter M."/>
            <person name="Rad V."/>
        </authorList>
    </citation>
    <scope>NUCLEOTIDE SEQUENCE [LARGE SCALE GENOMIC DNA]</scope>
    <source>
        <strain evidence="3 4">R79</strain>
    </source>
</reference>